<sequence length="308" mass="34266">MKIADKLLNLVGVGRERGLPPPRLVAIADGLLVTERSAEAWFLISVANTDLATEAEQDAALDAAVSAAATILGDRLSHLKVVWGRSTGQDYIDSVAGHYRLGDHEAWAQTRADRIDEMRMPERYVALGVHLSDRDPRATAQVRGSISDALGTTSWRVSARELAHLDERVRKLGRQLGSTVWRAHTAPAEVISWLISREMHRGAVAAPRRGLITGASLARLTSGRVVPYTDHLRIFDSRRERRRCRPARELGQVHAPDDDAGRSGWRRHHGRGRRGGGRNRRCRVLGLRPVRVFRRQETRRPAVLPCTA</sequence>
<protein>
    <submittedName>
        <fullName evidence="2">Uncharacterized protein</fullName>
    </submittedName>
</protein>
<evidence type="ECO:0000256" key="1">
    <source>
        <dbReference type="SAM" id="MobiDB-lite"/>
    </source>
</evidence>
<feature type="compositionally biased region" description="Basic residues" evidence="1">
    <location>
        <begin position="264"/>
        <end position="280"/>
    </location>
</feature>
<proteinExistence type="predicted"/>
<reference evidence="2 3" key="1">
    <citation type="submission" date="2019-03" db="EMBL/GenBank/DDBJ databases">
        <title>Draft genome sequences of novel Actinobacteria.</title>
        <authorList>
            <person name="Sahin N."/>
            <person name="Ay H."/>
            <person name="Saygin H."/>
        </authorList>
    </citation>
    <scope>NUCLEOTIDE SEQUENCE [LARGE SCALE GENOMIC DNA]</scope>
    <source>
        <strain evidence="2 3">JCM 30547</strain>
    </source>
</reference>
<gene>
    <name evidence="2" type="ORF">E1261_43525</name>
</gene>
<keyword evidence="3" id="KW-1185">Reference proteome</keyword>
<organism evidence="2 3">
    <name type="scientific">Kribbella albertanoniae</name>
    <dbReference type="NCBI Taxonomy" id="1266829"/>
    <lineage>
        <taxon>Bacteria</taxon>
        <taxon>Bacillati</taxon>
        <taxon>Actinomycetota</taxon>
        <taxon>Actinomycetes</taxon>
        <taxon>Propionibacteriales</taxon>
        <taxon>Kribbellaceae</taxon>
        <taxon>Kribbella</taxon>
    </lineage>
</organism>
<comment type="caution">
    <text evidence="2">The sequence shown here is derived from an EMBL/GenBank/DDBJ whole genome shotgun (WGS) entry which is preliminary data.</text>
</comment>
<accession>A0A4R4NWW7</accession>
<evidence type="ECO:0000313" key="3">
    <source>
        <dbReference type="Proteomes" id="UP000295075"/>
    </source>
</evidence>
<evidence type="ECO:0000313" key="2">
    <source>
        <dbReference type="EMBL" id="TDC14331.1"/>
    </source>
</evidence>
<dbReference type="AlphaFoldDB" id="A0A4R4NWW7"/>
<dbReference type="OrthoDB" id="3885223at2"/>
<dbReference type="Proteomes" id="UP000295075">
    <property type="component" value="Unassembled WGS sequence"/>
</dbReference>
<feature type="region of interest" description="Disordered" evidence="1">
    <location>
        <begin position="246"/>
        <end position="280"/>
    </location>
</feature>
<name>A0A4R4NWW7_9ACTN</name>
<dbReference type="EMBL" id="SMKA01000434">
    <property type="protein sequence ID" value="TDC14331.1"/>
    <property type="molecule type" value="Genomic_DNA"/>
</dbReference>